<dbReference type="PRINTS" id="PR00990">
    <property type="entry name" value="RIBOKINASE"/>
</dbReference>
<evidence type="ECO:0000256" key="8">
    <source>
        <dbReference type="ARBA" id="ARBA00023277"/>
    </source>
</evidence>
<evidence type="ECO:0000256" key="2">
    <source>
        <dbReference type="ARBA" id="ARBA00022723"/>
    </source>
</evidence>
<evidence type="ECO:0000256" key="6">
    <source>
        <dbReference type="ARBA" id="ARBA00022842"/>
    </source>
</evidence>
<comment type="catalytic activity">
    <reaction evidence="9">
        <text>D-ribose + ATP = D-ribose 5-phosphate + ADP + H(+)</text>
        <dbReference type="Rhea" id="RHEA:13697"/>
        <dbReference type="ChEBI" id="CHEBI:15378"/>
        <dbReference type="ChEBI" id="CHEBI:30616"/>
        <dbReference type="ChEBI" id="CHEBI:47013"/>
        <dbReference type="ChEBI" id="CHEBI:78346"/>
        <dbReference type="ChEBI" id="CHEBI:456216"/>
        <dbReference type="EC" id="2.7.1.15"/>
    </reaction>
</comment>
<feature type="binding site" evidence="9">
    <location>
        <position position="275"/>
    </location>
    <ligand>
        <name>ATP</name>
        <dbReference type="ChEBI" id="CHEBI:30616"/>
    </ligand>
</feature>
<evidence type="ECO:0000313" key="12">
    <source>
        <dbReference type="Proteomes" id="UP000243374"/>
    </source>
</evidence>
<dbReference type="GO" id="GO:0046872">
    <property type="term" value="F:metal ion binding"/>
    <property type="evidence" value="ECO:0007669"/>
    <property type="project" value="UniProtKB-KW"/>
</dbReference>
<feature type="binding site" evidence="9">
    <location>
        <position position="251"/>
    </location>
    <ligand>
        <name>substrate</name>
    </ligand>
</feature>
<name>A0A662ZF22_9GAMM</name>
<dbReference type="OrthoDB" id="63083at2"/>
<dbReference type="EC" id="2.7.1.15" evidence="9"/>
<dbReference type="Gene3D" id="3.40.1190.20">
    <property type="match status" value="1"/>
</dbReference>
<dbReference type="GO" id="GO:0004747">
    <property type="term" value="F:ribokinase activity"/>
    <property type="evidence" value="ECO:0007669"/>
    <property type="project" value="UniProtKB-UniRule"/>
</dbReference>
<evidence type="ECO:0000256" key="3">
    <source>
        <dbReference type="ARBA" id="ARBA00022741"/>
    </source>
</evidence>
<reference evidence="11 12" key="1">
    <citation type="submission" date="2016-10" db="EMBL/GenBank/DDBJ databases">
        <authorList>
            <person name="Varghese N."/>
            <person name="Submissions S."/>
        </authorList>
    </citation>
    <scope>NUCLEOTIDE SEQUENCE [LARGE SCALE GENOMIC DNA]</scope>
    <source>
        <strain evidence="11 12">22B</strain>
    </source>
</reference>
<feature type="binding site" evidence="9">
    <location>
        <begin position="11"/>
        <end position="13"/>
    </location>
    <ligand>
        <name>substrate</name>
    </ligand>
</feature>
<protein>
    <recommendedName>
        <fullName evidence="9">Ribokinase</fullName>
        <shortName evidence="9">RK</shortName>
        <ecNumber evidence="9">2.7.1.15</ecNumber>
    </recommendedName>
</protein>
<dbReference type="RefSeq" id="WP_074841873.1">
    <property type="nucleotide sequence ID" value="NZ_CP047056.1"/>
</dbReference>
<dbReference type="GO" id="GO:0005524">
    <property type="term" value="F:ATP binding"/>
    <property type="evidence" value="ECO:0007669"/>
    <property type="project" value="UniProtKB-UniRule"/>
</dbReference>
<comment type="activity regulation">
    <text evidence="9">Activated by a monovalent cation that binds near, but not in, the active site. The most likely occupant of the site in vivo is potassium. Ion binding induces a conformational change that may alter substrate affinity.</text>
</comment>
<dbReference type="InterPro" id="IPR011877">
    <property type="entry name" value="Ribokinase"/>
</dbReference>
<dbReference type="PANTHER" id="PTHR10584:SF166">
    <property type="entry name" value="RIBOKINASE"/>
    <property type="match status" value="1"/>
</dbReference>
<dbReference type="Pfam" id="PF00294">
    <property type="entry name" value="PfkB"/>
    <property type="match status" value="1"/>
</dbReference>
<proteinExistence type="inferred from homology"/>
<dbReference type="GO" id="GO:0005737">
    <property type="term" value="C:cytoplasm"/>
    <property type="evidence" value="ECO:0007669"/>
    <property type="project" value="UniProtKB-SubCell"/>
</dbReference>
<dbReference type="InterPro" id="IPR029056">
    <property type="entry name" value="Ribokinase-like"/>
</dbReference>
<dbReference type="GO" id="GO:0019303">
    <property type="term" value="P:D-ribose catabolic process"/>
    <property type="evidence" value="ECO:0007669"/>
    <property type="project" value="UniProtKB-UniRule"/>
</dbReference>
<dbReference type="SUPFAM" id="SSF53613">
    <property type="entry name" value="Ribokinase-like"/>
    <property type="match status" value="1"/>
</dbReference>
<evidence type="ECO:0000313" key="11">
    <source>
        <dbReference type="EMBL" id="SFK53236.1"/>
    </source>
</evidence>
<keyword evidence="8 9" id="KW-0119">Carbohydrate metabolism</keyword>
<comment type="subunit">
    <text evidence="9">Homodimer.</text>
</comment>
<evidence type="ECO:0000256" key="1">
    <source>
        <dbReference type="ARBA" id="ARBA00022679"/>
    </source>
</evidence>
<evidence type="ECO:0000256" key="5">
    <source>
        <dbReference type="ARBA" id="ARBA00022840"/>
    </source>
</evidence>
<dbReference type="InterPro" id="IPR011611">
    <property type="entry name" value="PfkB_dom"/>
</dbReference>
<gene>
    <name evidence="9" type="primary">rbsK</name>
    <name evidence="11" type="ORF">SAMN04487865_11017</name>
</gene>
<comment type="subcellular location">
    <subcellularLocation>
        <location evidence="9">Cytoplasm</location>
    </subcellularLocation>
</comment>
<evidence type="ECO:0000259" key="10">
    <source>
        <dbReference type="Pfam" id="PF00294"/>
    </source>
</evidence>
<keyword evidence="9" id="KW-0963">Cytoplasm</keyword>
<dbReference type="AlphaFoldDB" id="A0A662ZF22"/>
<feature type="active site" description="Proton acceptor" evidence="9">
    <location>
        <position position="251"/>
    </location>
</feature>
<feature type="domain" description="Carbohydrate kinase PfkB" evidence="10">
    <location>
        <begin position="1"/>
        <end position="284"/>
    </location>
</feature>
<feature type="binding site" evidence="9">
    <location>
        <begin position="39"/>
        <end position="43"/>
    </location>
    <ligand>
        <name>substrate</name>
    </ligand>
</feature>
<keyword evidence="5 9" id="KW-0067">ATP-binding</keyword>
<dbReference type="CDD" id="cd01174">
    <property type="entry name" value="ribokinase"/>
    <property type="match status" value="1"/>
</dbReference>
<feature type="binding site" evidence="9">
    <location>
        <position position="284"/>
    </location>
    <ligand>
        <name>K(+)</name>
        <dbReference type="ChEBI" id="CHEBI:29103"/>
    </ligand>
</feature>
<dbReference type="PANTHER" id="PTHR10584">
    <property type="entry name" value="SUGAR KINASE"/>
    <property type="match status" value="1"/>
</dbReference>
<keyword evidence="6 9" id="KW-0460">Magnesium</keyword>
<feature type="binding site" evidence="9">
    <location>
        <position position="247"/>
    </location>
    <ligand>
        <name>K(+)</name>
        <dbReference type="ChEBI" id="CHEBI:29103"/>
    </ligand>
</feature>
<feature type="binding site" evidence="9">
    <location>
        <begin position="218"/>
        <end position="223"/>
    </location>
    <ligand>
        <name>ATP</name>
        <dbReference type="ChEBI" id="CHEBI:30616"/>
    </ligand>
</feature>
<comment type="cofactor">
    <cofactor evidence="9">
        <name>Mg(2+)</name>
        <dbReference type="ChEBI" id="CHEBI:18420"/>
    </cofactor>
    <text evidence="9">Requires a divalent cation, most likely magnesium in vivo, as an electrophilic catalyst to aid phosphoryl group transfer. It is the chelate of the metal and the nucleotide that is the actual substrate.</text>
</comment>
<feature type="binding site" evidence="9">
    <location>
        <position position="183"/>
    </location>
    <ligand>
        <name>ATP</name>
        <dbReference type="ChEBI" id="CHEBI:30616"/>
    </ligand>
</feature>
<feature type="binding site" evidence="9">
    <location>
        <position position="139"/>
    </location>
    <ligand>
        <name>substrate</name>
    </ligand>
</feature>
<comment type="caution">
    <text evidence="9">Lacks conserved residue(s) required for the propagation of feature annotation.</text>
</comment>
<sequence>MKKIVVAGSLNYDIFVEAPRRPLKGETLTGYKWYPKFGGKGGNQALSAAKCGCNVIMVGALGNDSFGKSMRNVLTSHKVDTSYLQNCEKTGSGISVAIMDDDGDYGAVIVGGANVQIDNSVFSNETLWKDVGMLILQNEVAEETNLIAAREAKKRGIKVCINAAPVKVMNPELLKMIDILVVNEVEATSICKIKVDSLHSALDACLQLVKDFPYVVVTAGGNGVAYAASDGSKGTVEALKITLISTHGAGDCFVGALCSRLVNNESIAESVIFANKIAAEHVSTTHEDLVLN</sequence>
<evidence type="ECO:0000256" key="9">
    <source>
        <dbReference type="HAMAP-Rule" id="MF_01987"/>
    </source>
</evidence>
<dbReference type="InterPro" id="IPR002139">
    <property type="entry name" value="Ribo/fructo_kinase"/>
</dbReference>
<keyword evidence="3 9" id="KW-0547">Nucleotide-binding</keyword>
<comment type="function">
    <text evidence="9">Catalyzes the phosphorylation of ribose at O-5 in a reaction requiring ATP and magnesium. The resulting D-ribose-5-phosphate can then be used either for sythesis of nucleotides, histidine, and tryptophan, or as a component of the pentose phosphate pathway.</text>
</comment>
<keyword evidence="7 9" id="KW-0630">Potassium</keyword>
<comment type="pathway">
    <text evidence="9">Carbohydrate metabolism; D-ribose degradation; D-ribose 5-phosphate from beta-D-ribopyranose: step 2/2.</text>
</comment>
<dbReference type="HAMAP" id="MF_01987">
    <property type="entry name" value="Ribokinase"/>
    <property type="match status" value="1"/>
</dbReference>
<comment type="similarity">
    <text evidence="9">Belongs to the carbohydrate kinase PfkB family. Ribokinase subfamily.</text>
</comment>
<dbReference type="EMBL" id="FOSF01000101">
    <property type="protein sequence ID" value="SFK53236.1"/>
    <property type="molecule type" value="Genomic_DNA"/>
</dbReference>
<dbReference type="UniPathway" id="UPA00916">
    <property type="reaction ID" value="UER00889"/>
</dbReference>
<evidence type="ECO:0000256" key="4">
    <source>
        <dbReference type="ARBA" id="ARBA00022777"/>
    </source>
</evidence>
<accession>A0A662ZF22</accession>
<keyword evidence="4 9" id="KW-0418">Kinase</keyword>
<organism evidence="11 12">
    <name type="scientific">Succinivibrio dextrinosolvens</name>
    <dbReference type="NCBI Taxonomy" id="83771"/>
    <lineage>
        <taxon>Bacteria</taxon>
        <taxon>Pseudomonadati</taxon>
        <taxon>Pseudomonadota</taxon>
        <taxon>Gammaproteobacteria</taxon>
        <taxon>Aeromonadales</taxon>
        <taxon>Succinivibrionaceae</taxon>
        <taxon>Succinivibrio</taxon>
    </lineage>
</organism>
<evidence type="ECO:0000256" key="7">
    <source>
        <dbReference type="ARBA" id="ARBA00022958"/>
    </source>
</evidence>
<keyword evidence="1 9" id="KW-0808">Transferase</keyword>
<feature type="binding site" evidence="9">
    <location>
        <begin position="250"/>
        <end position="251"/>
    </location>
    <ligand>
        <name>ATP</name>
        <dbReference type="ChEBI" id="CHEBI:30616"/>
    </ligand>
</feature>
<feature type="binding site" evidence="9">
    <location>
        <position position="281"/>
    </location>
    <ligand>
        <name>K(+)</name>
        <dbReference type="ChEBI" id="CHEBI:29103"/>
    </ligand>
</feature>
<keyword evidence="2 9" id="KW-0479">Metal-binding</keyword>
<dbReference type="Proteomes" id="UP000243374">
    <property type="component" value="Unassembled WGS sequence"/>
</dbReference>
<keyword evidence="12" id="KW-1185">Reference proteome</keyword>